<reference evidence="1" key="1">
    <citation type="journal article" date="2015" name="Nature">
        <title>Complex archaea that bridge the gap between prokaryotes and eukaryotes.</title>
        <authorList>
            <person name="Spang A."/>
            <person name="Saw J.H."/>
            <person name="Jorgensen S.L."/>
            <person name="Zaremba-Niedzwiedzka K."/>
            <person name="Martijn J."/>
            <person name="Lind A.E."/>
            <person name="van Eijk R."/>
            <person name="Schleper C."/>
            <person name="Guy L."/>
            <person name="Ettema T.J."/>
        </authorList>
    </citation>
    <scope>NUCLEOTIDE SEQUENCE</scope>
</reference>
<organism evidence="1">
    <name type="scientific">marine sediment metagenome</name>
    <dbReference type="NCBI Taxonomy" id="412755"/>
    <lineage>
        <taxon>unclassified sequences</taxon>
        <taxon>metagenomes</taxon>
        <taxon>ecological metagenomes</taxon>
    </lineage>
</organism>
<dbReference type="EMBL" id="LAZR01001371">
    <property type="protein sequence ID" value="KKN45720.1"/>
    <property type="molecule type" value="Genomic_DNA"/>
</dbReference>
<accession>A0A0F9QNF4</accession>
<name>A0A0F9QNF4_9ZZZZ</name>
<comment type="caution">
    <text evidence="1">The sequence shown here is derived from an EMBL/GenBank/DDBJ whole genome shotgun (WGS) entry which is preliminary data.</text>
</comment>
<protein>
    <submittedName>
        <fullName evidence="1">Uncharacterized protein</fullName>
    </submittedName>
</protein>
<sequence length="64" mass="7344">MHKCWKCFKMSRKAHKVNGVPWFCYDGCYSTTGIDRRTVNGKPMWEGNKLISEEYRGAEGGVKA</sequence>
<dbReference type="AlphaFoldDB" id="A0A0F9QNF4"/>
<evidence type="ECO:0000313" key="1">
    <source>
        <dbReference type="EMBL" id="KKN45720.1"/>
    </source>
</evidence>
<gene>
    <name evidence="1" type="ORF">LCGC14_0680380</name>
</gene>
<proteinExistence type="predicted"/>